<dbReference type="Gene3D" id="2.40.50.140">
    <property type="entry name" value="Nucleic acid-binding proteins"/>
    <property type="match status" value="2"/>
</dbReference>
<dbReference type="InterPro" id="IPR012340">
    <property type="entry name" value="NA-bd_OB-fold"/>
</dbReference>
<reference evidence="1" key="1">
    <citation type="submission" date="2019-12" db="EMBL/GenBank/DDBJ databases">
        <title>Genome sequencing and annotation of Brassica cretica.</title>
        <authorList>
            <person name="Studholme D.J."/>
            <person name="Sarris P."/>
        </authorList>
    </citation>
    <scope>NUCLEOTIDE SEQUENCE</scope>
    <source>
        <strain evidence="1">PFS-109/04</strain>
        <tissue evidence="1">Leaf</tissue>
    </source>
</reference>
<dbReference type="CDD" id="cd04481">
    <property type="entry name" value="RPA1_DBD_B_like"/>
    <property type="match status" value="1"/>
</dbReference>
<evidence type="ECO:0000313" key="2">
    <source>
        <dbReference type="Proteomes" id="UP000712600"/>
    </source>
</evidence>
<proteinExistence type="predicted"/>
<evidence type="ECO:0000313" key="1">
    <source>
        <dbReference type="EMBL" id="KAF3571660.1"/>
    </source>
</evidence>
<dbReference type="PANTHER" id="PTHR47165:SF4">
    <property type="entry name" value="OS03G0429900 PROTEIN"/>
    <property type="match status" value="1"/>
</dbReference>
<comment type="caution">
    <text evidence="1">The sequence shown here is derived from an EMBL/GenBank/DDBJ whole genome shotgun (WGS) entry which is preliminary data.</text>
</comment>
<accession>A0A8S9RFN2</accession>
<gene>
    <name evidence="1" type="ORF">F2Q69_00060353</name>
</gene>
<sequence length="315" mass="35597">MKFVSQTSISDSNLQCHNMFLDLHDFANVLNGSQDPSFLIDVVGEVLDLGGLDIAQFARKEVTRLEFTLRDIKDQRLHCCITGGLADKLTQEGNMPNNGDICLIRFAKLCNYKGKLQVSNAFDSSLLLLNPDISEAQALNQMFHGDDNSLDVYQPKKTRQKWSQYPFRTIQEMKHTDKCSVQKAAPRYKLALLVQDLTGESNFNLLDSAATFIVKISAAKVVNQWFDEIGNQEMLPPEIVDIVGKTYGFGISFDESNRSCGTQFSAKKVWNLTDIMWKRIKSLHQISTSSRKKQFLNVDEVENKDHGEAKENKSC</sequence>
<dbReference type="SUPFAM" id="SSF50249">
    <property type="entry name" value="Nucleic acid-binding proteins"/>
    <property type="match status" value="2"/>
</dbReference>
<dbReference type="Proteomes" id="UP000712600">
    <property type="component" value="Unassembled WGS sequence"/>
</dbReference>
<protein>
    <submittedName>
        <fullName evidence="1">Uncharacterized protein</fullName>
    </submittedName>
</protein>
<dbReference type="EMBL" id="QGKX02000095">
    <property type="protein sequence ID" value="KAF3571660.1"/>
    <property type="molecule type" value="Genomic_DNA"/>
</dbReference>
<name>A0A8S9RFN2_BRACR</name>
<dbReference type="AlphaFoldDB" id="A0A8S9RFN2"/>
<organism evidence="1 2">
    <name type="scientific">Brassica cretica</name>
    <name type="common">Mustard</name>
    <dbReference type="NCBI Taxonomy" id="69181"/>
    <lineage>
        <taxon>Eukaryota</taxon>
        <taxon>Viridiplantae</taxon>
        <taxon>Streptophyta</taxon>
        <taxon>Embryophyta</taxon>
        <taxon>Tracheophyta</taxon>
        <taxon>Spermatophyta</taxon>
        <taxon>Magnoliopsida</taxon>
        <taxon>eudicotyledons</taxon>
        <taxon>Gunneridae</taxon>
        <taxon>Pentapetalae</taxon>
        <taxon>rosids</taxon>
        <taxon>malvids</taxon>
        <taxon>Brassicales</taxon>
        <taxon>Brassicaceae</taxon>
        <taxon>Brassiceae</taxon>
        <taxon>Brassica</taxon>
    </lineage>
</organism>
<dbReference type="PANTHER" id="PTHR47165">
    <property type="entry name" value="OS03G0429900 PROTEIN"/>
    <property type="match status" value="1"/>
</dbReference>